<evidence type="ECO:0000256" key="6">
    <source>
        <dbReference type="ARBA" id="ARBA00022694"/>
    </source>
</evidence>
<dbReference type="AlphaFoldDB" id="A0A177WQY2"/>
<dbReference type="STRING" id="403673.A0A177WQY2"/>
<keyword evidence="7" id="KW-0540">Nuclease</keyword>
<evidence type="ECO:0000313" key="14">
    <source>
        <dbReference type="Proteomes" id="UP000077115"/>
    </source>
</evidence>
<dbReference type="PANTHER" id="PTHR13348:SF0">
    <property type="entry name" value="RIBONUCLEASE P PROTEIN SUBUNIT P29"/>
    <property type="match status" value="1"/>
</dbReference>
<dbReference type="GO" id="GO:0016787">
    <property type="term" value="F:hydrolase activity"/>
    <property type="evidence" value="ECO:0007669"/>
    <property type="project" value="UniProtKB-KW"/>
</dbReference>
<evidence type="ECO:0000256" key="10">
    <source>
        <dbReference type="ARBA" id="ARBA00023242"/>
    </source>
</evidence>
<dbReference type="GO" id="GO:0030677">
    <property type="term" value="C:ribonuclease P complex"/>
    <property type="evidence" value="ECO:0007669"/>
    <property type="project" value="InterPro"/>
</dbReference>
<dbReference type="HAMAP" id="MF_00754">
    <property type="entry name" value="RNase_P_1"/>
    <property type="match status" value="1"/>
</dbReference>
<sequence length="222" mass="25141">MDIVEKQDAQQVYVDKVQNKFIQIDRLDAKLVVGNDTRIKVQNLARQKRFHAKHETRFSRKQQKAMGMLSLPKKDLKFEVFVPLHTLWMGYICQVIGIQNPLNKATLSQQEEKPDMATDLTLEQSETVLAKLIKADFHGAFLTVVKSKCPSNIGISGIVIKDTENMFHLISRKNTLKAIPKQGNVFTFGVGNSLITLYGNQFRTRPADRASKKFKAKPSVAL</sequence>
<dbReference type="FunFam" id="2.30.30.210:FF:000001">
    <property type="entry name" value="Ribonuclease P protein subunit p29"/>
    <property type="match status" value="1"/>
</dbReference>
<evidence type="ECO:0000313" key="13">
    <source>
        <dbReference type="EMBL" id="OAJ42537.1"/>
    </source>
</evidence>
<dbReference type="OrthoDB" id="124041at2759"/>
<evidence type="ECO:0000256" key="7">
    <source>
        <dbReference type="ARBA" id="ARBA00022722"/>
    </source>
</evidence>
<evidence type="ECO:0000256" key="11">
    <source>
        <dbReference type="ARBA" id="ARBA00046486"/>
    </source>
</evidence>
<dbReference type="InterPro" id="IPR023534">
    <property type="entry name" value="Rof/RNase_P-like"/>
</dbReference>
<dbReference type="GO" id="GO:0033204">
    <property type="term" value="F:ribonuclease P RNA binding"/>
    <property type="evidence" value="ECO:0007669"/>
    <property type="project" value="InterPro"/>
</dbReference>
<evidence type="ECO:0000256" key="9">
    <source>
        <dbReference type="ARBA" id="ARBA00022801"/>
    </source>
</evidence>
<dbReference type="InterPro" id="IPR002730">
    <property type="entry name" value="Rpp29/RNP1"/>
</dbReference>
<gene>
    <name evidence="13" type="ORF">BDEG_25986</name>
</gene>
<evidence type="ECO:0000256" key="4">
    <source>
        <dbReference type="ARBA" id="ARBA00022490"/>
    </source>
</evidence>
<keyword evidence="8" id="KW-0255">Endonuclease</keyword>
<dbReference type="SMART" id="SM00538">
    <property type="entry name" value="POP4"/>
    <property type="match status" value="1"/>
</dbReference>
<evidence type="ECO:0000256" key="3">
    <source>
        <dbReference type="ARBA" id="ARBA00006181"/>
    </source>
</evidence>
<reference evidence="13 14" key="1">
    <citation type="submission" date="2006-10" db="EMBL/GenBank/DDBJ databases">
        <title>The Genome Sequence of Batrachochytrium dendrobatidis JEL423.</title>
        <authorList>
            <consortium name="The Broad Institute Genome Sequencing Platform"/>
            <person name="Birren B."/>
            <person name="Lander E."/>
            <person name="Galagan J."/>
            <person name="Cuomo C."/>
            <person name="Devon K."/>
            <person name="Jaffe D."/>
            <person name="Butler J."/>
            <person name="Alvarez P."/>
            <person name="Gnerre S."/>
            <person name="Grabherr M."/>
            <person name="Kleber M."/>
            <person name="Mauceli E."/>
            <person name="Brockman W."/>
            <person name="Young S."/>
            <person name="LaButti K."/>
            <person name="Sykes S."/>
            <person name="DeCaprio D."/>
            <person name="Crawford M."/>
            <person name="Koehrsen M."/>
            <person name="Engels R."/>
            <person name="Montgomery P."/>
            <person name="Pearson M."/>
            <person name="Howarth C."/>
            <person name="Larson L."/>
            <person name="White J."/>
            <person name="O'Leary S."/>
            <person name="Kodira C."/>
            <person name="Zeng Q."/>
            <person name="Yandava C."/>
            <person name="Alvarado L."/>
            <person name="Longcore J."/>
            <person name="James T."/>
        </authorList>
    </citation>
    <scope>NUCLEOTIDE SEQUENCE [LARGE SCALE GENOMIC DNA]</scope>
    <source>
        <strain evidence="13 14">JEL423</strain>
    </source>
</reference>
<dbReference type="GO" id="GO:0005730">
    <property type="term" value="C:nucleolus"/>
    <property type="evidence" value="ECO:0007669"/>
    <property type="project" value="UniProtKB-SubCell"/>
</dbReference>
<keyword evidence="10 12" id="KW-0539">Nucleus</keyword>
<dbReference type="InterPro" id="IPR016848">
    <property type="entry name" value="RNase_P/MRP_Rpp29-subunit"/>
</dbReference>
<evidence type="ECO:0000256" key="8">
    <source>
        <dbReference type="ARBA" id="ARBA00022759"/>
    </source>
</evidence>
<keyword evidence="9" id="KW-0378">Hydrolase</keyword>
<dbReference type="PANTHER" id="PTHR13348">
    <property type="entry name" value="RIBONUCLEASE P SUBUNIT P29"/>
    <property type="match status" value="1"/>
</dbReference>
<evidence type="ECO:0000256" key="5">
    <source>
        <dbReference type="ARBA" id="ARBA00022553"/>
    </source>
</evidence>
<dbReference type="GO" id="GO:0004519">
    <property type="term" value="F:endonuclease activity"/>
    <property type="evidence" value="ECO:0007669"/>
    <property type="project" value="UniProtKB-KW"/>
</dbReference>
<dbReference type="GO" id="GO:0000172">
    <property type="term" value="C:ribonuclease MRP complex"/>
    <property type="evidence" value="ECO:0007669"/>
    <property type="project" value="InterPro"/>
</dbReference>
<dbReference type="Pfam" id="PF01868">
    <property type="entry name" value="RNase_P-MRP_p29"/>
    <property type="match status" value="1"/>
</dbReference>
<evidence type="ECO:0000256" key="2">
    <source>
        <dbReference type="ARBA" id="ARBA00004604"/>
    </source>
</evidence>
<evidence type="ECO:0000256" key="1">
    <source>
        <dbReference type="ARBA" id="ARBA00002435"/>
    </source>
</evidence>
<comment type="similarity">
    <text evidence="3">Belongs to the eukaryotic/archaeal RNase P protein component 1 family.</text>
</comment>
<dbReference type="InterPro" id="IPR036980">
    <property type="entry name" value="RNase_P/MRP_Rpp29_sf"/>
</dbReference>
<dbReference type="PIRSF" id="PIRSF027081">
    <property type="entry name" value="RNase_P/MRP_p29_subunit"/>
    <property type="match status" value="1"/>
</dbReference>
<dbReference type="Proteomes" id="UP000077115">
    <property type="component" value="Unassembled WGS sequence"/>
</dbReference>
<dbReference type="SUPFAM" id="SSF101744">
    <property type="entry name" value="Rof/RNase P subunit-like"/>
    <property type="match status" value="1"/>
</dbReference>
<dbReference type="Gene3D" id="2.30.30.210">
    <property type="entry name" value="Ribonuclease P/MRP, subunit p29"/>
    <property type="match status" value="1"/>
</dbReference>
<keyword evidence="5" id="KW-0597">Phosphoprotein</keyword>
<dbReference type="EMBL" id="DS022308">
    <property type="protein sequence ID" value="OAJ42537.1"/>
    <property type="molecule type" value="Genomic_DNA"/>
</dbReference>
<dbReference type="InterPro" id="IPR023538">
    <property type="entry name" value="RNP1"/>
</dbReference>
<dbReference type="VEuPathDB" id="FungiDB:BDEG_25986"/>
<accession>A0A177WQY2</accession>
<dbReference type="GO" id="GO:0006364">
    <property type="term" value="P:rRNA processing"/>
    <property type="evidence" value="ECO:0007669"/>
    <property type="project" value="TreeGrafter"/>
</dbReference>
<evidence type="ECO:0000256" key="12">
    <source>
        <dbReference type="PIRNR" id="PIRNR027081"/>
    </source>
</evidence>
<reference evidence="13 14" key="2">
    <citation type="submission" date="2016-05" db="EMBL/GenBank/DDBJ databases">
        <title>Lineage-specific infection strategies underlie the spectrum of fungal disease in amphibians.</title>
        <authorList>
            <person name="Cuomo C.A."/>
            <person name="Farrer R.A."/>
            <person name="James T."/>
            <person name="Longcore J."/>
            <person name="Birren B."/>
        </authorList>
    </citation>
    <scope>NUCLEOTIDE SEQUENCE [LARGE SCALE GENOMIC DNA]</scope>
    <source>
        <strain evidence="13 14">JEL423</strain>
    </source>
</reference>
<keyword evidence="4" id="KW-0963">Cytoplasm</keyword>
<comment type="subunit">
    <text evidence="11">Component of nuclear RNase P and RNase MRP ribonucleoproteins. RNase P consists of a catalytic RNA moiety and 10 different protein chains; POP1, POP4, POP5, POP7, RPP14, RPP21, RPP25, RPP30, RPP38 and RPP40. Within the RNase P complex, POP1, POP7 and RPP25 form the 'finger' subcomplex, POP5, RPP14, RPP40 and homodimeric RPP30 form the 'palm' subcomplex, and RPP21, POP4 and RPP38 form the 'wrist' subcomplex. All subunits of the RNase P complex interact with the catalytic RNA. Several subunits of RNase P are also part of the RNase MRP complex. RNase MRP consists of a catalytic RNA moiety and about 8 protein subunits; POP1, POP7, RPP25, RPP30, RPP38, RPP40 and possibly also POP4 and POP5.</text>
</comment>
<keyword evidence="6 12" id="KW-0819">tRNA processing</keyword>
<comment type="function">
    <text evidence="1">Component of ribonuclease P, a ribonucleoprotein complex that generates mature tRNA molecules by cleaving their 5'-ends.</text>
</comment>
<proteinExistence type="inferred from homology"/>
<protein>
    <recommendedName>
        <fullName evidence="12">Ribonuclease P protein subunit</fullName>
    </recommendedName>
</protein>
<name>A0A177WQY2_BATDL</name>
<dbReference type="GO" id="GO:0001682">
    <property type="term" value="P:tRNA 5'-leader removal"/>
    <property type="evidence" value="ECO:0007669"/>
    <property type="project" value="InterPro"/>
</dbReference>
<dbReference type="eggNOG" id="KOG4046">
    <property type="taxonomic scope" value="Eukaryota"/>
</dbReference>
<organism evidence="13 14">
    <name type="scientific">Batrachochytrium dendrobatidis (strain JEL423)</name>
    <dbReference type="NCBI Taxonomy" id="403673"/>
    <lineage>
        <taxon>Eukaryota</taxon>
        <taxon>Fungi</taxon>
        <taxon>Fungi incertae sedis</taxon>
        <taxon>Chytridiomycota</taxon>
        <taxon>Chytridiomycota incertae sedis</taxon>
        <taxon>Chytridiomycetes</taxon>
        <taxon>Rhizophydiales</taxon>
        <taxon>Rhizophydiales incertae sedis</taxon>
        <taxon>Batrachochytrium</taxon>
    </lineage>
</organism>
<comment type="subcellular location">
    <subcellularLocation>
        <location evidence="2">Nucleus</location>
        <location evidence="2">Nucleolus</location>
    </subcellularLocation>
</comment>